<feature type="region of interest" description="Disordered" evidence="1">
    <location>
        <begin position="120"/>
        <end position="158"/>
    </location>
</feature>
<reference evidence="3" key="1">
    <citation type="submission" date="2022-11" db="UniProtKB">
        <authorList>
            <consortium name="WormBaseParasite"/>
        </authorList>
    </citation>
    <scope>IDENTIFICATION</scope>
</reference>
<evidence type="ECO:0000313" key="3">
    <source>
        <dbReference type="WBParaSite" id="PDA_v2.g31541.t1"/>
    </source>
</evidence>
<feature type="compositionally biased region" description="Polar residues" evidence="1">
    <location>
        <begin position="120"/>
        <end position="135"/>
    </location>
</feature>
<evidence type="ECO:0000313" key="2">
    <source>
        <dbReference type="Proteomes" id="UP000887578"/>
    </source>
</evidence>
<evidence type="ECO:0000256" key="1">
    <source>
        <dbReference type="SAM" id="MobiDB-lite"/>
    </source>
</evidence>
<dbReference type="AlphaFoldDB" id="A0A914QNL5"/>
<sequence length="158" mass="18030">MSTKTDKYSFIEQNFKTSENQYYNLDLNQSKKCAILVPVQSYSKTKEDKYCAYENSNEAVVSDLFVNENIKGLKTEEFGPIKKRCFTDALKSQNPFKFSRQQNVYHRNEPEIMQFKASQLLSDSHRPPSSQQIGNNDGHIVRPQMSPGAGTAVSFSLN</sequence>
<dbReference type="Proteomes" id="UP000887578">
    <property type="component" value="Unplaced"/>
</dbReference>
<proteinExistence type="predicted"/>
<name>A0A914QNL5_9BILA</name>
<keyword evidence="2" id="KW-1185">Reference proteome</keyword>
<protein>
    <submittedName>
        <fullName evidence="3">Uncharacterized protein</fullName>
    </submittedName>
</protein>
<dbReference type="WBParaSite" id="PDA_v2.g31541.t1">
    <property type="protein sequence ID" value="PDA_v2.g31541.t1"/>
    <property type="gene ID" value="PDA_v2.g31541"/>
</dbReference>
<accession>A0A914QNL5</accession>
<organism evidence="2 3">
    <name type="scientific">Panagrolaimus davidi</name>
    <dbReference type="NCBI Taxonomy" id="227884"/>
    <lineage>
        <taxon>Eukaryota</taxon>
        <taxon>Metazoa</taxon>
        <taxon>Ecdysozoa</taxon>
        <taxon>Nematoda</taxon>
        <taxon>Chromadorea</taxon>
        <taxon>Rhabditida</taxon>
        <taxon>Tylenchina</taxon>
        <taxon>Panagrolaimomorpha</taxon>
        <taxon>Panagrolaimoidea</taxon>
        <taxon>Panagrolaimidae</taxon>
        <taxon>Panagrolaimus</taxon>
    </lineage>
</organism>